<proteinExistence type="predicted"/>
<protein>
    <submittedName>
        <fullName evidence="1">Uncharacterized protein</fullName>
    </submittedName>
</protein>
<dbReference type="EMBL" id="JBBBOO010000006">
    <property type="protein sequence ID" value="MEI7063911.1"/>
    <property type="molecule type" value="Genomic_DNA"/>
</dbReference>
<gene>
    <name evidence="1" type="ORF">WCU84_09605</name>
</gene>
<comment type="caution">
    <text evidence="1">The sequence shown here is derived from an EMBL/GenBank/DDBJ whole genome shotgun (WGS) entry which is preliminary data.</text>
</comment>
<sequence length="48" mass="5268">MKNEAVATWFLANTGTYPRIVVTDTAIAHDFLAADSGRQQSIDTNDQL</sequence>
<dbReference type="RefSeq" id="WP_161624066.1">
    <property type="nucleotide sequence ID" value="NZ_CP161827.1"/>
</dbReference>
<reference evidence="1 2" key="1">
    <citation type="submission" date="2024-03" db="EMBL/GenBank/DDBJ databases">
        <title>Analysis of soft rot Pectobacteriaceae population diversity in US potato growing regions between 2016 and 2022.</title>
        <authorList>
            <person name="Ma X."/>
            <person name="Zhang X."/>
            <person name="Stodghill P."/>
            <person name="Rioux R."/>
            <person name="Babler B."/>
            <person name="Shrestha S."/>
            <person name="Babler B."/>
            <person name="Rivedal H."/>
            <person name="Frost K."/>
            <person name="Hao J."/>
            <person name="Secor G."/>
            <person name="Swingle B."/>
        </authorList>
    </citation>
    <scope>NUCLEOTIDE SEQUENCE [LARGE SCALE GENOMIC DNA]</scope>
    <source>
        <strain evidence="1 2">SR64</strain>
    </source>
</reference>
<accession>A0ABU8JKD8</accession>
<organism evidence="1 2">
    <name type="scientific">Dickeya chrysanthemi</name>
    <name type="common">Pectobacterium chrysanthemi</name>
    <name type="synonym">Erwinia chrysanthemi</name>
    <dbReference type="NCBI Taxonomy" id="556"/>
    <lineage>
        <taxon>Bacteria</taxon>
        <taxon>Pseudomonadati</taxon>
        <taxon>Pseudomonadota</taxon>
        <taxon>Gammaproteobacteria</taxon>
        <taxon>Enterobacterales</taxon>
        <taxon>Pectobacteriaceae</taxon>
        <taxon>Dickeya</taxon>
    </lineage>
</organism>
<dbReference type="Proteomes" id="UP001359469">
    <property type="component" value="Unassembled WGS sequence"/>
</dbReference>
<name>A0ABU8JKD8_DICCH</name>
<evidence type="ECO:0000313" key="2">
    <source>
        <dbReference type="Proteomes" id="UP001359469"/>
    </source>
</evidence>
<evidence type="ECO:0000313" key="1">
    <source>
        <dbReference type="EMBL" id="MEI7063911.1"/>
    </source>
</evidence>
<keyword evidence="2" id="KW-1185">Reference proteome</keyword>